<feature type="domain" description="SAF" evidence="3">
    <location>
        <begin position="65"/>
        <end position="120"/>
    </location>
</feature>
<keyword evidence="5" id="KW-1185">Reference proteome</keyword>
<gene>
    <name evidence="4" type="ORF">F8153_15320</name>
</gene>
<protein>
    <recommendedName>
        <fullName evidence="3">SAF domain-containing protein</fullName>
    </recommendedName>
</protein>
<dbReference type="EMBL" id="WBZB01000067">
    <property type="protein sequence ID" value="KAB3525454.1"/>
    <property type="molecule type" value="Genomic_DNA"/>
</dbReference>
<sequence length="319" mass="36872">MAFGKKRNRLKRLIMMIVPIILLLSGAVVGGMYLYDQQIDEIRNQYESEINDLQMEIYQSKRIAYVPKEEIKAGTRLSLELLEEIEILSSVPQGRFITEEDLGKIAKVDLQINTPIYKSMTLVEDISDDLREEEFNMILLQSNMAKDKYIDVRITFPNGENYIVLSKKKIRDVALDKNTIWLWLKEEEILKFSSAIVDAYIHHGTKLYTVTYVEPGLQKEAIANYTPNINVLNIIASNPNIVEEAKAELHQQLTRDLRNGLDERLALLKSEDIMMVNSGIKDETNRRNDKISEDFSEDIQEDELKSESEDNQKEGDFFD</sequence>
<dbReference type="AlphaFoldDB" id="A0A833HL68"/>
<dbReference type="OrthoDB" id="2840666at2"/>
<feature type="compositionally biased region" description="Basic and acidic residues" evidence="1">
    <location>
        <begin position="282"/>
        <end position="293"/>
    </location>
</feature>
<reference evidence="4 5" key="1">
    <citation type="submission" date="2019-10" db="EMBL/GenBank/DDBJ databases">
        <title>Alkaliphilus serpentinus sp. nov. and Alkaliphilus pronyensis sp. nov., two novel anaerobic alkaliphilic species isolated from the serpentinized-hosted hydrothermal field of the Prony Bay (New Caledonia).</title>
        <authorList>
            <person name="Postec A."/>
        </authorList>
    </citation>
    <scope>NUCLEOTIDE SEQUENCE [LARGE SCALE GENOMIC DNA]</scope>
    <source>
        <strain evidence="4 5">LacT</strain>
    </source>
</reference>
<name>A0A833HL68_9FIRM</name>
<proteinExistence type="predicted"/>
<keyword evidence="2" id="KW-1133">Transmembrane helix</keyword>
<evidence type="ECO:0000256" key="1">
    <source>
        <dbReference type="SAM" id="MobiDB-lite"/>
    </source>
</evidence>
<feature type="region of interest" description="Disordered" evidence="1">
    <location>
        <begin position="282"/>
        <end position="319"/>
    </location>
</feature>
<accession>A0A833HL68</accession>
<keyword evidence="2" id="KW-0472">Membrane</keyword>
<evidence type="ECO:0000313" key="5">
    <source>
        <dbReference type="Proteomes" id="UP000465601"/>
    </source>
</evidence>
<feature type="compositionally biased region" description="Basic and acidic residues" evidence="1">
    <location>
        <begin position="302"/>
        <end position="319"/>
    </location>
</feature>
<comment type="caution">
    <text evidence="4">The sequence shown here is derived from an EMBL/GenBank/DDBJ whole genome shotgun (WGS) entry which is preliminary data.</text>
</comment>
<evidence type="ECO:0000259" key="3">
    <source>
        <dbReference type="Pfam" id="PF08666"/>
    </source>
</evidence>
<feature type="transmembrane region" description="Helical" evidence="2">
    <location>
        <begin position="12"/>
        <end position="35"/>
    </location>
</feature>
<keyword evidence="2" id="KW-0812">Transmembrane</keyword>
<dbReference type="Pfam" id="PF08666">
    <property type="entry name" value="SAF"/>
    <property type="match status" value="1"/>
</dbReference>
<dbReference type="Proteomes" id="UP000465601">
    <property type="component" value="Unassembled WGS sequence"/>
</dbReference>
<evidence type="ECO:0000313" key="4">
    <source>
        <dbReference type="EMBL" id="KAB3525454.1"/>
    </source>
</evidence>
<organism evidence="4 5">
    <name type="scientific">Alkaliphilus serpentinus</name>
    <dbReference type="NCBI Taxonomy" id="1482731"/>
    <lineage>
        <taxon>Bacteria</taxon>
        <taxon>Bacillati</taxon>
        <taxon>Bacillota</taxon>
        <taxon>Clostridia</taxon>
        <taxon>Peptostreptococcales</taxon>
        <taxon>Natronincolaceae</taxon>
        <taxon>Alkaliphilus</taxon>
    </lineage>
</organism>
<dbReference type="InterPro" id="IPR013974">
    <property type="entry name" value="SAF"/>
</dbReference>
<dbReference type="RefSeq" id="WP_151867222.1">
    <property type="nucleotide sequence ID" value="NZ_WBZB01000067.1"/>
</dbReference>
<evidence type="ECO:0000256" key="2">
    <source>
        <dbReference type="SAM" id="Phobius"/>
    </source>
</evidence>